<keyword evidence="5 9" id="KW-0808">Transferase</keyword>
<dbReference type="PROSITE" id="PS00102">
    <property type="entry name" value="PHOSPHORYLASE"/>
    <property type="match status" value="1"/>
</dbReference>
<dbReference type="FunCoup" id="A0A2P6N408">
    <property type="interactions" value="272"/>
</dbReference>
<evidence type="ECO:0000256" key="3">
    <source>
        <dbReference type="ARBA" id="ARBA00006047"/>
    </source>
</evidence>
<sequence length="884" mass="101158">MHHWLRHISLPSYSPDTDVKSIEKFFVHHVEYTLARYRGNINQMGAYRALAMSVRDRLIERWKDTQLYFKKNGVKRVAYLSMEYLIGRSLQNAIVNLGLEENFSAAMKNLGYVLEDLYEQEADAGLGYSGLGRLAACFMDSMATMDYPAWGYGLRYKYGMFYQKIKNGCQFEYPDYWLENGNPWEVERLDIMYPIHFYGTCKMEMVDGKPHMAWYPQQKILAVAYDTPIPGYLTYNTLNLRLWSAQPSKEFDLDQFNSGDLYSSLGDRSHAERITAVLYPNDSSFEGKELRLKQQYFMVSATVQDLLRRFRESKRQLTDFPELVCVQMNDSHPTLAAIELLRILIDVEGMSYDESYKVICKSFSFTNHVVARSNLEKWSIELMEKVLPRHMHLIYEINHHFLQQVEKKWPNDQGKLTHMSIIEESPERYVRMANLAIVICHSVNGVTEIHSEMMRTEVFPDFFKLWPERFLSITNGVTPRRWMLEANREMSDLITKWLRTPSWTLNLDLLSDLARQSDVGSLQKQWSLAKHINKERLAGYIEKTLGLKVSPESLFDVQIKRVHQYKRQLLNIIYVIHRYTTIKSMTIEERRKVTPRVVIFAGKAAANYAIAKSIIQLINNVSVVINNDKNIGDLLKVVFLPNYCVSLAEIIIPAADLSQHISTAGTEACGTSAMKFAMNGSIILGTMDGSIVELSKEIGETNVFTFGTRAYDVPSRRSAVRNGEWGVDSRFEAVLSVIERGDFGSHDFAPLLNSLRYGNDYYLLSVDFPAYVEVQDNIDAAYKIPNLWNKKSILSTAGSGKFSSDRSIKQYANQIWKIKPARRSGPISVSAERLSSLGVIGENVGNMVSGSPINVVSLERLARERGNNDNSHSASLRSQRPLGE</sequence>
<dbReference type="Gene3D" id="3.40.50.2000">
    <property type="entry name" value="Glycogen Phosphorylase B"/>
    <property type="match status" value="2"/>
</dbReference>
<reference evidence="11 12" key="1">
    <citation type="journal article" date="2018" name="Genome Biol. Evol.">
        <title>Multiple Roots of Fruiting Body Formation in Amoebozoa.</title>
        <authorList>
            <person name="Hillmann F."/>
            <person name="Forbes G."/>
            <person name="Novohradska S."/>
            <person name="Ferling I."/>
            <person name="Riege K."/>
            <person name="Groth M."/>
            <person name="Westermann M."/>
            <person name="Marz M."/>
            <person name="Spaller T."/>
            <person name="Winckler T."/>
            <person name="Schaap P."/>
            <person name="Glockner G."/>
        </authorList>
    </citation>
    <scope>NUCLEOTIDE SEQUENCE [LARGE SCALE GENOMIC DNA]</scope>
    <source>
        <strain evidence="11 12">Jena</strain>
    </source>
</reference>
<name>A0A2P6N408_9EUKA</name>
<dbReference type="EMBL" id="MDYQ01000210">
    <property type="protein sequence ID" value="PRP78690.1"/>
    <property type="molecule type" value="Genomic_DNA"/>
</dbReference>
<dbReference type="InParanoid" id="A0A2P6N408"/>
<evidence type="ECO:0000256" key="9">
    <source>
        <dbReference type="RuleBase" id="RU000587"/>
    </source>
</evidence>
<feature type="modified residue" description="N6-(pyridoxal phosphate)lysine" evidence="8">
    <location>
        <position position="675"/>
    </location>
</feature>
<dbReference type="InterPro" id="IPR000811">
    <property type="entry name" value="Glyco_trans_35"/>
</dbReference>
<evidence type="ECO:0000313" key="11">
    <source>
        <dbReference type="EMBL" id="PRP78690.1"/>
    </source>
</evidence>
<dbReference type="SUPFAM" id="SSF53756">
    <property type="entry name" value="UDP-Glycosyltransferase/glycogen phosphorylase"/>
    <property type="match status" value="1"/>
</dbReference>
<evidence type="ECO:0000256" key="5">
    <source>
        <dbReference type="ARBA" id="ARBA00022679"/>
    </source>
</evidence>
<keyword evidence="7 9" id="KW-0119">Carbohydrate metabolism</keyword>
<evidence type="ECO:0000313" key="12">
    <source>
        <dbReference type="Proteomes" id="UP000241769"/>
    </source>
</evidence>
<dbReference type="GO" id="GO:0005737">
    <property type="term" value="C:cytoplasm"/>
    <property type="evidence" value="ECO:0007669"/>
    <property type="project" value="TreeGrafter"/>
</dbReference>
<feature type="region of interest" description="Disordered" evidence="10">
    <location>
        <begin position="864"/>
        <end position="884"/>
    </location>
</feature>
<evidence type="ECO:0000256" key="7">
    <source>
        <dbReference type="ARBA" id="ARBA00023277"/>
    </source>
</evidence>
<dbReference type="FunFam" id="3.40.50.2000:FF:000002">
    <property type="entry name" value="Alpha-1,4 glucan phosphorylase"/>
    <property type="match status" value="1"/>
</dbReference>
<evidence type="ECO:0000256" key="2">
    <source>
        <dbReference type="ARBA" id="ARBA00001933"/>
    </source>
</evidence>
<evidence type="ECO:0000256" key="4">
    <source>
        <dbReference type="ARBA" id="ARBA00022676"/>
    </source>
</evidence>
<dbReference type="GO" id="GO:0030170">
    <property type="term" value="F:pyridoxal phosphate binding"/>
    <property type="evidence" value="ECO:0007669"/>
    <property type="project" value="InterPro"/>
</dbReference>
<dbReference type="GO" id="GO:0005980">
    <property type="term" value="P:glycogen catabolic process"/>
    <property type="evidence" value="ECO:0007669"/>
    <property type="project" value="TreeGrafter"/>
</dbReference>
<evidence type="ECO:0000256" key="6">
    <source>
        <dbReference type="ARBA" id="ARBA00022898"/>
    </source>
</evidence>
<dbReference type="NCBIfam" id="TIGR02093">
    <property type="entry name" value="P_ylase"/>
    <property type="match status" value="1"/>
</dbReference>
<evidence type="ECO:0000256" key="10">
    <source>
        <dbReference type="SAM" id="MobiDB-lite"/>
    </source>
</evidence>
<evidence type="ECO:0000256" key="8">
    <source>
        <dbReference type="PIRSR" id="PIRSR000460-1"/>
    </source>
</evidence>
<organism evidence="11 12">
    <name type="scientific">Planoprotostelium fungivorum</name>
    <dbReference type="NCBI Taxonomy" id="1890364"/>
    <lineage>
        <taxon>Eukaryota</taxon>
        <taxon>Amoebozoa</taxon>
        <taxon>Evosea</taxon>
        <taxon>Variosea</taxon>
        <taxon>Cavosteliida</taxon>
        <taxon>Cavosteliaceae</taxon>
        <taxon>Planoprotostelium</taxon>
    </lineage>
</organism>
<accession>A0A2P6N408</accession>
<dbReference type="InterPro" id="IPR011833">
    <property type="entry name" value="Glycg_phsphrylas"/>
</dbReference>
<keyword evidence="12" id="KW-1185">Reference proteome</keyword>
<gene>
    <name evidence="11" type="ORF">PROFUN_13429</name>
</gene>
<dbReference type="STRING" id="1890364.A0A2P6N408"/>
<evidence type="ECO:0000256" key="1">
    <source>
        <dbReference type="ARBA" id="ARBA00001275"/>
    </source>
</evidence>
<dbReference type="EC" id="2.4.1.1" evidence="9"/>
<dbReference type="OrthoDB" id="9215500at2759"/>
<dbReference type="PANTHER" id="PTHR11468">
    <property type="entry name" value="GLYCOGEN PHOSPHORYLASE"/>
    <property type="match status" value="1"/>
</dbReference>
<comment type="caution">
    <text evidence="11">The sequence shown here is derived from an EMBL/GenBank/DDBJ whole genome shotgun (WGS) entry which is preliminary data.</text>
</comment>
<keyword evidence="6 8" id="KW-0663">Pyridoxal phosphate</keyword>
<dbReference type="AlphaFoldDB" id="A0A2P6N408"/>
<comment type="function">
    <text evidence="9">Allosteric enzyme that catalyzes the rate-limiting step in glycogen catabolism, the phosphorolytic cleavage of glycogen to produce glucose-1-phosphate, and plays a central role in maintaining cellular and organismal glucose homeostasis.</text>
</comment>
<dbReference type="GO" id="GO:0008184">
    <property type="term" value="F:glycogen phosphorylase activity"/>
    <property type="evidence" value="ECO:0007669"/>
    <property type="project" value="InterPro"/>
</dbReference>
<comment type="cofactor">
    <cofactor evidence="2 9">
        <name>pyridoxal 5'-phosphate</name>
        <dbReference type="ChEBI" id="CHEBI:597326"/>
    </cofactor>
</comment>
<dbReference type="PIRSF" id="PIRSF000460">
    <property type="entry name" value="Pprylas_GlgP"/>
    <property type="match status" value="1"/>
</dbReference>
<comment type="similarity">
    <text evidence="3 9">Belongs to the glycogen phosphorylase family.</text>
</comment>
<keyword evidence="4 9" id="KW-0328">Glycosyltransferase</keyword>
<protein>
    <recommendedName>
        <fullName evidence="9">Alpha-1,4 glucan phosphorylase</fullName>
        <ecNumber evidence="9">2.4.1.1</ecNumber>
    </recommendedName>
</protein>
<comment type="catalytic activity">
    <reaction evidence="1 9">
        <text>[(1-&gt;4)-alpha-D-glucosyl](n) + phosphate = [(1-&gt;4)-alpha-D-glucosyl](n-1) + alpha-D-glucose 1-phosphate</text>
        <dbReference type="Rhea" id="RHEA:41732"/>
        <dbReference type="Rhea" id="RHEA-COMP:9584"/>
        <dbReference type="Rhea" id="RHEA-COMP:9586"/>
        <dbReference type="ChEBI" id="CHEBI:15444"/>
        <dbReference type="ChEBI" id="CHEBI:43474"/>
        <dbReference type="ChEBI" id="CHEBI:58601"/>
        <dbReference type="EC" id="2.4.1.1"/>
    </reaction>
</comment>
<dbReference type="CDD" id="cd04300">
    <property type="entry name" value="GT35_Glycogen_Phosphorylase"/>
    <property type="match status" value="1"/>
</dbReference>
<feature type="compositionally biased region" description="Polar residues" evidence="10">
    <location>
        <begin position="868"/>
        <end position="878"/>
    </location>
</feature>
<dbReference type="InterPro" id="IPR035090">
    <property type="entry name" value="Pyridoxal_P_attach_site"/>
</dbReference>
<proteinExistence type="inferred from homology"/>
<dbReference type="Pfam" id="PF00343">
    <property type="entry name" value="Phosphorylase"/>
    <property type="match status" value="1"/>
</dbReference>
<dbReference type="Proteomes" id="UP000241769">
    <property type="component" value="Unassembled WGS sequence"/>
</dbReference>
<dbReference type="PANTHER" id="PTHR11468:SF3">
    <property type="entry name" value="GLYCOGEN PHOSPHORYLASE, LIVER FORM"/>
    <property type="match status" value="1"/>
</dbReference>